<accession>A0A8J7V2V2</accession>
<comment type="caution">
    <text evidence="1">The sequence shown here is derived from an EMBL/GenBank/DDBJ whole genome shotgun (WGS) entry which is preliminary data.</text>
</comment>
<evidence type="ECO:0000313" key="2">
    <source>
        <dbReference type="Proteomes" id="UP000672602"/>
    </source>
</evidence>
<gene>
    <name evidence="1" type="ORF">KAJ83_09750</name>
</gene>
<sequence>MLADAEAHLESGLGPSGNGALKSVDGAVSFQALAAKPPQGHQLPAAFVIPVSERGQEMRAIGAVRQRVATRFGVVLALGGRNNPRGDGLSAELDDLTAAIKDRFRGWQATAHHEETEFRQGRATAFQRGVVYYLLEFETAVQEGE</sequence>
<proteinExistence type="predicted"/>
<dbReference type="Pfam" id="PF23840">
    <property type="entry name" value="Phage_tail_terminator"/>
    <property type="match status" value="1"/>
</dbReference>
<dbReference type="EMBL" id="JAGMWN010000004">
    <property type="protein sequence ID" value="MBP5857292.1"/>
    <property type="molecule type" value="Genomic_DNA"/>
</dbReference>
<name>A0A8J7V2V2_9PROT</name>
<evidence type="ECO:0000313" key="1">
    <source>
        <dbReference type="EMBL" id="MBP5857292.1"/>
    </source>
</evidence>
<dbReference type="RefSeq" id="WP_210681882.1">
    <property type="nucleotide sequence ID" value="NZ_JAGMWN010000004.1"/>
</dbReference>
<dbReference type="Proteomes" id="UP000672602">
    <property type="component" value="Unassembled WGS sequence"/>
</dbReference>
<keyword evidence="2" id="KW-1185">Reference proteome</keyword>
<organism evidence="1 2">
    <name type="scientific">Marivibrio halodurans</name>
    <dbReference type="NCBI Taxonomy" id="2039722"/>
    <lineage>
        <taxon>Bacteria</taxon>
        <taxon>Pseudomonadati</taxon>
        <taxon>Pseudomonadota</taxon>
        <taxon>Alphaproteobacteria</taxon>
        <taxon>Rhodospirillales</taxon>
        <taxon>Rhodospirillaceae</taxon>
        <taxon>Marivibrio</taxon>
    </lineage>
</organism>
<dbReference type="InterPro" id="IPR056912">
    <property type="entry name" value="Phage_JBD30_tail_term-like"/>
</dbReference>
<dbReference type="AlphaFoldDB" id="A0A8J7V2V2"/>
<reference evidence="1" key="1">
    <citation type="submission" date="2021-04" db="EMBL/GenBank/DDBJ databases">
        <authorList>
            <person name="Zhang D.-C."/>
        </authorList>
    </citation>
    <scope>NUCLEOTIDE SEQUENCE</scope>
    <source>
        <strain evidence="1">CGMCC 1.15697</strain>
    </source>
</reference>
<protein>
    <submittedName>
        <fullName evidence="1">Uncharacterized protein</fullName>
    </submittedName>
</protein>